<dbReference type="EMBL" id="WRPP01000002">
    <property type="protein sequence ID" value="MVU78325.1"/>
    <property type="molecule type" value="Genomic_DNA"/>
</dbReference>
<keyword evidence="15" id="KW-1185">Reference proteome</keyword>
<proteinExistence type="inferred from homology"/>
<dbReference type="GO" id="GO:0001666">
    <property type="term" value="P:response to hypoxia"/>
    <property type="evidence" value="ECO:0007669"/>
    <property type="project" value="TreeGrafter"/>
</dbReference>
<evidence type="ECO:0000256" key="4">
    <source>
        <dbReference type="ARBA" id="ARBA00013244"/>
    </source>
</evidence>
<dbReference type="UniPathway" id="UPA00282"/>
<feature type="domain" description="O-acyltransferase WSD1 C-terminal" evidence="13">
    <location>
        <begin position="291"/>
        <end position="433"/>
    </location>
</feature>
<organism evidence="14 15">
    <name type="scientific">Nocardia terrae</name>
    <dbReference type="NCBI Taxonomy" id="2675851"/>
    <lineage>
        <taxon>Bacteria</taxon>
        <taxon>Bacillati</taxon>
        <taxon>Actinomycetota</taxon>
        <taxon>Actinomycetes</taxon>
        <taxon>Mycobacteriales</taxon>
        <taxon>Nocardiaceae</taxon>
        <taxon>Nocardia</taxon>
    </lineage>
</organism>
<keyword evidence="8 11" id="KW-0443">Lipid metabolism</keyword>
<name>A0A7K1UVG8_9NOCA</name>
<comment type="pathway">
    <text evidence="2">Lipid metabolism.</text>
</comment>
<accession>A0A7K1UVG8</accession>
<evidence type="ECO:0000259" key="13">
    <source>
        <dbReference type="Pfam" id="PF06974"/>
    </source>
</evidence>
<evidence type="ECO:0000256" key="7">
    <source>
        <dbReference type="ARBA" id="ARBA00022798"/>
    </source>
</evidence>
<evidence type="ECO:0000256" key="5">
    <source>
        <dbReference type="ARBA" id="ARBA00022516"/>
    </source>
</evidence>
<dbReference type="GO" id="GO:0006071">
    <property type="term" value="P:glycerol metabolic process"/>
    <property type="evidence" value="ECO:0007669"/>
    <property type="project" value="UniProtKB-KW"/>
</dbReference>
<dbReference type="InterPro" id="IPR014292">
    <property type="entry name" value="Acyl_transf_WS/DGAT"/>
</dbReference>
<gene>
    <name evidence="14" type="ORF">GPX89_13855</name>
</gene>
<evidence type="ECO:0000313" key="14">
    <source>
        <dbReference type="EMBL" id="MVU78325.1"/>
    </source>
</evidence>
<dbReference type="PANTHER" id="PTHR31650:SF1">
    <property type="entry name" value="WAX ESTER SYNTHASE_DIACYLGLYCEROL ACYLTRANSFERASE 4-RELATED"/>
    <property type="match status" value="1"/>
</dbReference>
<keyword evidence="5 11" id="KW-0444">Lipid biosynthesis</keyword>
<evidence type="ECO:0000259" key="12">
    <source>
        <dbReference type="Pfam" id="PF03007"/>
    </source>
</evidence>
<dbReference type="GO" id="GO:0019432">
    <property type="term" value="P:triglyceride biosynthetic process"/>
    <property type="evidence" value="ECO:0007669"/>
    <property type="project" value="UniProtKB-UniPathway"/>
</dbReference>
<evidence type="ECO:0000256" key="8">
    <source>
        <dbReference type="ARBA" id="ARBA00023098"/>
    </source>
</evidence>
<dbReference type="RefSeq" id="WP_157387844.1">
    <property type="nucleotide sequence ID" value="NZ_WRPP01000002.1"/>
</dbReference>
<keyword evidence="6 11" id="KW-0808">Transferase</keyword>
<protein>
    <recommendedName>
        <fullName evidence="4 11">Diacylglycerol O-acyltransferase</fullName>
        <ecNumber evidence="4 11">2.3.1.20</ecNumber>
    </recommendedName>
</protein>
<evidence type="ECO:0000256" key="11">
    <source>
        <dbReference type="RuleBase" id="RU361241"/>
    </source>
</evidence>
<dbReference type="AlphaFoldDB" id="A0A7K1UVG8"/>
<dbReference type="Pfam" id="PF03007">
    <property type="entry name" value="WS_DGAT_cat"/>
    <property type="match status" value="1"/>
</dbReference>
<dbReference type="Pfam" id="PF06974">
    <property type="entry name" value="WS_DGAT_C"/>
    <property type="match status" value="1"/>
</dbReference>
<comment type="similarity">
    <text evidence="3 11">Belongs to the long-chain O-acyltransferase family.</text>
</comment>
<dbReference type="PANTHER" id="PTHR31650">
    <property type="entry name" value="O-ACYLTRANSFERASE (WSD1-LIKE) FAMILY PROTEIN"/>
    <property type="match status" value="1"/>
</dbReference>
<dbReference type="NCBIfam" id="TIGR02946">
    <property type="entry name" value="acyl_WS_DGAT"/>
    <property type="match status" value="1"/>
</dbReference>
<evidence type="ECO:0000256" key="10">
    <source>
        <dbReference type="ARBA" id="ARBA00048109"/>
    </source>
</evidence>
<dbReference type="InterPro" id="IPR023213">
    <property type="entry name" value="CAT-like_dom_sf"/>
</dbReference>
<comment type="pathway">
    <text evidence="1 11">Glycerolipid metabolism; triacylglycerol biosynthesis.</text>
</comment>
<evidence type="ECO:0000256" key="3">
    <source>
        <dbReference type="ARBA" id="ARBA00009587"/>
    </source>
</evidence>
<keyword evidence="9 11" id="KW-0012">Acyltransferase</keyword>
<evidence type="ECO:0000256" key="9">
    <source>
        <dbReference type="ARBA" id="ARBA00023315"/>
    </source>
</evidence>
<dbReference type="GO" id="GO:0005886">
    <property type="term" value="C:plasma membrane"/>
    <property type="evidence" value="ECO:0007669"/>
    <property type="project" value="TreeGrafter"/>
</dbReference>
<dbReference type="GO" id="GO:0071731">
    <property type="term" value="P:response to nitric oxide"/>
    <property type="evidence" value="ECO:0007669"/>
    <property type="project" value="TreeGrafter"/>
</dbReference>
<sequence length="444" mass="48377">MTELRPLDAGFMDMEDADRHISMGIGAVAIIEGSPPTRDGFRAGLDRGLGLHGRLRQRVRRVPWDLVAPIWEDDPNFDLAHHIRWTALPEPGDERALRELVAGELAEPFDRDHPLWDVVVVEGLRDGRWAMIVRAHHSMVDGISGITLFESFCDPVDAVPHAALEKHSRGGTLAALTRAVGLPFAVPGFVVGALRTLAPVVYSAVAPAPDSSLNGPIGRQRRYVVARTSLTDVREIATDFGMTVNDVAVAAIAAAYRRLLLARGEQPAPGKLRILVPVSMRAADARYVPDNRVSAMIVRLPIEFEQPLERLTAAHERIARHRSRGEAETEKSLLALADRLPFALVAGVFRTASRVPQRGVGALATNIPGPRHWLTLGGRKVLEIWPAIPIAMRVRTTVAILSYADQLNFGITGDYDTTPDIDELASGISTEIAVLLAHARGRAL</sequence>
<dbReference type="EC" id="2.3.1.20" evidence="4 11"/>
<feature type="domain" description="O-acyltransferase WSD1-like N-terminal" evidence="12">
    <location>
        <begin position="4"/>
        <end position="248"/>
    </location>
</feature>
<keyword evidence="7 11" id="KW-0319">Glycerol metabolism</keyword>
<dbReference type="InterPro" id="IPR004255">
    <property type="entry name" value="O-acyltransferase_WSD1_N"/>
</dbReference>
<dbReference type="Gene3D" id="3.30.559.10">
    <property type="entry name" value="Chloramphenicol acetyltransferase-like domain"/>
    <property type="match status" value="1"/>
</dbReference>
<evidence type="ECO:0000313" key="15">
    <source>
        <dbReference type="Proteomes" id="UP000466794"/>
    </source>
</evidence>
<dbReference type="SUPFAM" id="SSF52777">
    <property type="entry name" value="CoA-dependent acyltransferases"/>
    <property type="match status" value="1"/>
</dbReference>
<dbReference type="InterPro" id="IPR045034">
    <property type="entry name" value="O-acyltransferase_WSD1-like"/>
</dbReference>
<reference evidence="14 15" key="1">
    <citation type="submission" date="2019-12" db="EMBL/GenBank/DDBJ databases">
        <title>Nocardia sp. nov. ET3-3 isolated from soil.</title>
        <authorList>
            <person name="Kanchanasin P."/>
            <person name="Tanasupawat S."/>
            <person name="Yuki M."/>
            <person name="Kudo T."/>
        </authorList>
    </citation>
    <scope>NUCLEOTIDE SEQUENCE [LARGE SCALE GENOMIC DNA]</scope>
    <source>
        <strain evidence="14 15">ET3-3</strain>
    </source>
</reference>
<dbReference type="GO" id="GO:0004144">
    <property type="term" value="F:diacylglycerol O-acyltransferase activity"/>
    <property type="evidence" value="ECO:0007669"/>
    <property type="project" value="UniProtKB-EC"/>
</dbReference>
<comment type="caution">
    <text evidence="14">The sequence shown here is derived from an EMBL/GenBank/DDBJ whole genome shotgun (WGS) entry which is preliminary data.</text>
</comment>
<evidence type="ECO:0000256" key="6">
    <source>
        <dbReference type="ARBA" id="ARBA00022679"/>
    </source>
</evidence>
<comment type="catalytic activity">
    <reaction evidence="10 11">
        <text>an acyl-CoA + a 1,2-diacyl-sn-glycerol = a triacyl-sn-glycerol + CoA</text>
        <dbReference type="Rhea" id="RHEA:10868"/>
        <dbReference type="ChEBI" id="CHEBI:17815"/>
        <dbReference type="ChEBI" id="CHEBI:57287"/>
        <dbReference type="ChEBI" id="CHEBI:58342"/>
        <dbReference type="ChEBI" id="CHEBI:64615"/>
        <dbReference type="EC" id="2.3.1.20"/>
    </reaction>
</comment>
<dbReference type="Proteomes" id="UP000466794">
    <property type="component" value="Unassembled WGS sequence"/>
</dbReference>
<dbReference type="GO" id="GO:0051701">
    <property type="term" value="P:biological process involved in interaction with host"/>
    <property type="evidence" value="ECO:0007669"/>
    <property type="project" value="TreeGrafter"/>
</dbReference>
<evidence type="ECO:0000256" key="2">
    <source>
        <dbReference type="ARBA" id="ARBA00005189"/>
    </source>
</evidence>
<evidence type="ECO:0000256" key="1">
    <source>
        <dbReference type="ARBA" id="ARBA00004771"/>
    </source>
</evidence>
<dbReference type="InterPro" id="IPR009721">
    <property type="entry name" value="O-acyltransferase_WSD1_C"/>
</dbReference>